<evidence type="ECO:0000313" key="2">
    <source>
        <dbReference type="EMBL" id="QKQ28329.1"/>
    </source>
</evidence>
<proteinExistence type="predicted"/>
<accession>A0A6N0I1A2</accession>
<dbReference type="GO" id="GO:0071111">
    <property type="term" value="F:cyclic-guanylate-specific phosphodiesterase activity"/>
    <property type="evidence" value="ECO:0007669"/>
    <property type="project" value="InterPro"/>
</dbReference>
<organism evidence="2 3">
    <name type="scientific">Candidatus Reidiella endopervernicosa</name>
    <dbReference type="NCBI Taxonomy" id="2738883"/>
    <lineage>
        <taxon>Bacteria</taxon>
        <taxon>Pseudomonadati</taxon>
        <taxon>Pseudomonadota</taxon>
        <taxon>Gammaproteobacteria</taxon>
        <taxon>Candidatus Reidiella</taxon>
    </lineage>
</organism>
<protein>
    <submittedName>
        <fullName evidence="2">EAL domain-containing protein</fullName>
    </submittedName>
</protein>
<dbReference type="InterPro" id="IPR035919">
    <property type="entry name" value="EAL_sf"/>
</dbReference>
<dbReference type="PROSITE" id="PS50883">
    <property type="entry name" value="EAL"/>
    <property type="match status" value="1"/>
</dbReference>
<name>A0A6N0I1A2_9GAMM</name>
<dbReference type="AlphaFoldDB" id="A0A6N0I1A2"/>
<dbReference type="Pfam" id="PF00563">
    <property type="entry name" value="EAL"/>
    <property type="match status" value="1"/>
</dbReference>
<keyword evidence="3" id="KW-1185">Reference proteome</keyword>
<dbReference type="InterPro" id="IPR001633">
    <property type="entry name" value="EAL_dom"/>
</dbReference>
<feature type="domain" description="EAL" evidence="1">
    <location>
        <begin position="1"/>
        <end position="128"/>
    </location>
</feature>
<dbReference type="PANTHER" id="PTHR33121:SF71">
    <property type="entry name" value="OXYGEN SENSOR PROTEIN DOSP"/>
    <property type="match status" value="1"/>
</dbReference>
<dbReference type="KEGG" id="rev:HUE57_16790"/>
<dbReference type="SMART" id="SM00052">
    <property type="entry name" value="EAL"/>
    <property type="match status" value="1"/>
</dbReference>
<reference evidence="2 3" key="1">
    <citation type="submission" date="2020-05" db="EMBL/GenBank/DDBJ databases">
        <title>Horizontal transmission and recombination maintain forever young bacterial symbiont genomes.</title>
        <authorList>
            <person name="Russell S.L."/>
            <person name="Pepper-Tunick E."/>
            <person name="Svedberg J."/>
            <person name="Byrne A."/>
            <person name="Ruelas Castillo J."/>
            <person name="Vollmers C."/>
            <person name="Beinart R.A."/>
            <person name="Corbett-Detig R."/>
        </authorList>
    </citation>
    <scope>NUCLEOTIDE SEQUENCE [LARGE SCALE GENOMIC DNA]</scope>
    <source>
        <strain evidence="2">Santa_Monica_outfall</strain>
    </source>
</reference>
<evidence type="ECO:0000259" key="1">
    <source>
        <dbReference type="PROSITE" id="PS50883"/>
    </source>
</evidence>
<sequence>MTEGFLIQNPDRAIEMLESLREMGIALAVDDFGTGYSSLSYLKRLPIQKLKIDRSFVRDIPDDPNDEAISRAIIALGHSMQLEVLAEGVETEAQQAFLVREQCDCVQGYLYSKPVPAADLVRLLKVVFSVFSQARQPPIYYPVPISAVTNFSMPCEVSQF</sequence>
<dbReference type="PANTHER" id="PTHR33121">
    <property type="entry name" value="CYCLIC DI-GMP PHOSPHODIESTERASE PDEF"/>
    <property type="match status" value="1"/>
</dbReference>
<dbReference type="Proteomes" id="UP000509658">
    <property type="component" value="Chromosome"/>
</dbReference>
<evidence type="ECO:0000313" key="3">
    <source>
        <dbReference type="Proteomes" id="UP000509658"/>
    </source>
</evidence>
<dbReference type="Gene3D" id="3.20.20.450">
    <property type="entry name" value="EAL domain"/>
    <property type="match status" value="1"/>
</dbReference>
<gene>
    <name evidence="2" type="ORF">HUE57_16790</name>
</gene>
<dbReference type="InterPro" id="IPR050706">
    <property type="entry name" value="Cyclic-di-GMP_PDE-like"/>
</dbReference>
<dbReference type="CDD" id="cd01948">
    <property type="entry name" value="EAL"/>
    <property type="match status" value="1"/>
</dbReference>
<dbReference type="SUPFAM" id="SSF141868">
    <property type="entry name" value="EAL domain-like"/>
    <property type="match status" value="1"/>
</dbReference>
<dbReference type="EMBL" id="CP054491">
    <property type="protein sequence ID" value="QKQ28329.1"/>
    <property type="molecule type" value="Genomic_DNA"/>
</dbReference>